<evidence type="ECO:0000256" key="5">
    <source>
        <dbReference type="ARBA" id="ARBA00023274"/>
    </source>
</evidence>
<keyword evidence="5 7" id="KW-0687">Ribonucleoprotein</keyword>
<keyword evidence="4 7" id="KW-0689">Ribosomal protein</keyword>
<keyword evidence="2 7" id="KW-0699">rRNA-binding</keyword>
<dbReference type="InterPro" id="IPR005484">
    <property type="entry name" value="Ribosomal_uL18_bac/plant/anim"/>
</dbReference>
<dbReference type="GO" id="GO:0022625">
    <property type="term" value="C:cytosolic large ribosomal subunit"/>
    <property type="evidence" value="ECO:0007669"/>
    <property type="project" value="TreeGrafter"/>
</dbReference>
<dbReference type="GO" id="GO:0006412">
    <property type="term" value="P:translation"/>
    <property type="evidence" value="ECO:0007669"/>
    <property type="project" value="UniProtKB-UniRule"/>
</dbReference>
<comment type="function">
    <text evidence="7">This is one of the proteins that bind and probably mediate the attachment of the 5S RNA into the large ribosomal subunit, where it forms part of the central protuberance.</text>
</comment>
<organism evidence="9 10">
    <name type="scientific">Pseudonocardia sediminis</name>
    <dbReference type="NCBI Taxonomy" id="1397368"/>
    <lineage>
        <taxon>Bacteria</taxon>
        <taxon>Bacillati</taxon>
        <taxon>Actinomycetota</taxon>
        <taxon>Actinomycetes</taxon>
        <taxon>Pseudonocardiales</taxon>
        <taxon>Pseudonocardiaceae</taxon>
        <taxon>Pseudonocardia</taxon>
    </lineage>
</organism>
<evidence type="ECO:0000256" key="6">
    <source>
        <dbReference type="ARBA" id="ARBA00035197"/>
    </source>
</evidence>
<dbReference type="RefSeq" id="WP_278044853.1">
    <property type="nucleotide sequence ID" value="NZ_SHKL01000001.1"/>
</dbReference>
<dbReference type="NCBIfam" id="TIGR00060">
    <property type="entry name" value="L18_bact"/>
    <property type="match status" value="1"/>
</dbReference>
<feature type="compositionally biased region" description="Basic residues" evidence="8">
    <location>
        <begin position="12"/>
        <end position="39"/>
    </location>
</feature>
<reference evidence="9 10" key="1">
    <citation type="submission" date="2019-02" db="EMBL/GenBank/DDBJ databases">
        <title>Sequencing the genomes of 1000 actinobacteria strains.</title>
        <authorList>
            <person name="Klenk H.-P."/>
        </authorList>
    </citation>
    <scope>NUCLEOTIDE SEQUENCE [LARGE SCALE GENOMIC DNA]</scope>
    <source>
        <strain evidence="9 10">DSM 45779</strain>
    </source>
</reference>
<evidence type="ECO:0000256" key="4">
    <source>
        <dbReference type="ARBA" id="ARBA00022980"/>
    </source>
</evidence>
<accession>A0A4Q7V6G9</accession>
<protein>
    <recommendedName>
        <fullName evidence="6 7">Large ribosomal subunit protein uL18</fullName>
    </recommendedName>
</protein>
<dbReference type="EMBL" id="SHKL01000001">
    <property type="protein sequence ID" value="RZT88373.1"/>
    <property type="molecule type" value="Genomic_DNA"/>
</dbReference>
<dbReference type="InterPro" id="IPR004389">
    <property type="entry name" value="Ribosomal_uL18_bac-type"/>
</dbReference>
<dbReference type="Gene3D" id="3.30.420.100">
    <property type="match status" value="1"/>
</dbReference>
<dbReference type="CDD" id="cd00432">
    <property type="entry name" value="Ribosomal_L18_L5e"/>
    <property type="match status" value="1"/>
</dbReference>
<dbReference type="AlphaFoldDB" id="A0A4Q7V6G9"/>
<proteinExistence type="inferred from homology"/>
<comment type="subunit">
    <text evidence="7">Part of the 50S ribosomal subunit; part of the 5S rRNA/L5/L18/L25 subcomplex. Contacts the 5S and 23S rRNAs.</text>
</comment>
<dbReference type="Pfam" id="PF00861">
    <property type="entry name" value="Ribosomal_L18p"/>
    <property type="match status" value="1"/>
</dbReference>
<dbReference type="InterPro" id="IPR057268">
    <property type="entry name" value="Ribosomal_L18"/>
</dbReference>
<evidence type="ECO:0000313" key="10">
    <source>
        <dbReference type="Proteomes" id="UP000291591"/>
    </source>
</evidence>
<dbReference type="Proteomes" id="UP000291591">
    <property type="component" value="Unassembled WGS sequence"/>
</dbReference>
<comment type="caution">
    <text evidence="9">The sequence shown here is derived from an EMBL/GenBank/DDBJ whole genome shotgun (WGS) entry which is preliminary data.</text>
</comment>
<keyword evidence="10" id="KW-1185">Reference proteome</keyword>
<name>A0A4Q7V6G9_PSEST</name>
<dbReference type="GO" id="GO:0008097">
    <property type="term" value="F:5S rRNA binding"/>
    <property type="evidence" value="ECO:0007669"/>
    <property type="project" value="TreeGrafter"/>
</dbReference>
<dbReference type="PANTHER" id="PTHR12899">
    <property type="entry name" value="39S RIBOSOMAL PROTEIN L18, MITOCHONDRIAL"/>
    <property type="match status" value="1"/>
</dbReference>
<evidence type="ECO:0000256" key="7">
    <source>
        <dbReference type="HAMAP-Rule" id="MF_01337"/>
    </source>
</evidence>
<comment type="similarity">
    <text evidence="1 7">Belongs to the universal ribosomal protein uL18 family.</text>
</comment>
<gene>
    <name evidence="7" type="primary">rplR</name>
    <name evidence="9" type="ORF">EV383_5312</name>
</gene>
<evidence type="ECO:0000256" key="2">
    <source>
        <dbReference type="ARBA" id="ARBA00022730"/>
    </source>
</evidence>
<evidence type="ECO:0000256" key="1">
    <source>
        <dbReference type="ARBA" id="ARBA00007116"/>
    </source>
</evidence>
<feature type="region of interest" description="Disordered" evidence="8">
    <location>
        <begin position="1"/>
        <end position="49"/>
    </location>
</feature>
<keyword evidence="3 7" id="KW-0694">RNA-binding</keyword>
<dbReference type="SUPFAM" id="SSF53137">
    <property type="entry name" value="Translational machinery components"/>
    <property type="match status" value="1"/>
</dbReference>
<dbReference type="PANTHER" id="PTHR12899:SF3">
    <property type="entry name" value="LARGE RIBOSOMAL SUBUNIT PROTEIN UL18M"/>
    <property type="match status" value="1"/>
</dbReference>
<dbReference type="GO" id="GO:0003735">
    <property type="term" value="F:structural constituent of ribosome"/>
    <property type="evidence" value="ECO:0007669"/>
    <property type="project" value="InterPro"/>
</dbReference>
<evidence type="ECO:0000256" key="3">
    <source>
        <dbReference type="ARBA" id="ARBA00022884"/>
    </source>
</evidence>
<evidence type="ECO:0000256" key="8">
    <source>
        <dbReference type="SAM" id="MobiDB-lite"/>
    </source>
</evidence>
<dbReference type="HAMAP" id="MF_01337_B">
    <property type="entry name" value="Ribosomal_uL18_B"/>
    <property type="match status" value="1"/>
</dbReference>
<dbReference type="FunFam" id="3.30.420.100:FF:000001">
    <property type="entry name" value="50S ribosomal protein L18"/>
    <property type="match status" value="1"/>
</dbReference>
<evidence type="ECO:0000313" key="9">
    <source>
        <dbReference type="EMBL" id="RZT88373.1"/>
    </source>
</evidence>
<sequence length="137" mass="14771">MAETNSTVSGAARRRMASQVSRKRRDSRTRRHVRLRKKISGTPDRPRLSVNRSSRHITVQLIDDLAGHTLAQASSLDVDVRALDGDKKAKASKVGELIASRAKAAGVTAVVFDRGGLAYHGRIAALADAAREGGLEF</sequence>